<organism evidence="4 5">
    <name type="scientific">Stylosanthes scabra</name>
    <dbReference type="NCBI Taxonomy" id="79078"/>
    <lineage>
        <taxon>Eukaryota</taxon>
        <taxon>Viridiplantae</taxon>
        <taxon>Streptophyta</taxon>
        <taxon>Embryophyta</taxon>
        <taxon>Tracheophyta</taxon>
        <taxon>Spermatophyta</taxon>
        <taxon>Magnoliopsida</taxon>
        <taxon>eudicotyledons</taxon>
        <taxon>Gunneridae</taxon>
        <taxon>Pentapetalae</taxon>
        <taxon>rosids</taxon>
        <taxon>fabids</taxon>
        <taxon>Fabales</taxon>
        <taxon>Fabaceae</taxon>
        <taxon>Papilionoideae</taxon>
        <taxon>50 kb inversion clade</taxon>
        <taxon>dalbergioids sensu lato</taxon>
        <taxon>Dalbergieae</taxon>
        <taxon>Pterocarpus clade</taxon>
        <taxon>Stylosanthes</taxon>
    </lineage>
</organism>
<keyword evidence="5" id="KW-1185">Reference proteome</keyword>
<reference evidence="4 5" key="1">
    <citation type="journal article" date="2023" name="Plants (Basel)">
        <title>Bridging the Gap: Combining Genomics and Transcriptomics Approaches to Understand Stylosanthes scabra, an Orphan Legume from the Brazilian Caatinga.</title>
        <authorList>
            <person name="Ferreira-Neto J.R.C."/>
            <person name="da Silva M.D."/>
            <person name="Binneck E."/>
            <person name="de Melo N.F."/>
            <person name="da Silva R.H."/>
            <person name="de Melo A.L.T.M."/>
            <person name="Pandolfi V."/>
            <person name="Bustamante F.O."/>
            <person name="Brasileiro-Vidal A.C."/>
            <person name="Benko-Iseppon A.M."/>
        </authorList>
    </citation>
    <scope>NUCLEOTIDE SEQUENCE [LARGE SCALE GENOMIC DNA]</scope>
    <source>
        <tissue evidence="4">Leaves</tissue>
    </source>
</reference>
<evidence type="ECO:0000256" key="1">
    <source>
        <dbReference type="PROSITE-ProRule" id="PRU00047"/>
    </source>
</evidence>
<accession>A0ABU6SC89</accession>
<keyword evidence="1" id="KW-0862">Zinc</keyword>
<feature type="region of interest" description="Disordered" evidence="2">
    <location>
        <begin position="58"/>
        <end position="77"/>
    </location>
</feature>
<dbReference type="PROSITE" id="PS50158">
    <property type="entry name" value="ZF_CCHC"/>
    <property type="match status" value="1"/>
</dbReference>
<sequence>MLVDGEFCLCEGGFSAWEHRHCNFGRVFWQCTMVYFHITVFHKGYFWYVEGAMRETAKQERRRGPDEEDRRNQTHLSRVGQIQRCGNCGAAGHKRGGCPKPPKAAQPPKKTKTRSSSKGKGQATTKHLIRAAAKSLSQPTPQPFTRKRKLSEVASSLCQPNSSNIAAGPSQSSRGRVRVSTSNPKPATQVAKPNPPKKSAAVKPNPQKKSAATTRLTGQSSSQPTKITNAAPKLSSKPSSSRPTGQRPIFCVRNVGGVHVSPQKLRKMARLPPRAWNNIYGDYVTS</sequence>
<proteinExistence type="predicted"/>
<feature type="compositionally biased region" description="Basic and acidic residues" evidence="2">
    <location>
        <begin position="58"/>
        <end position="72"/>
    </location>
</feature>
<keyword evidence="1" id="KW-0863">Zinc-finger</keyword>
<dbReference type="Proteomes" id="UP001341840">
    <property type="component" value="Unassembled WGS sequence"/>
</dbReference>
<evidence type="ECO:0000313" key="5">
    <source>
        <dbReference type="Proteomes" id="UP001341840"/>
    </source>
</evidence>
<protein>
    <recommendedName>
        <fullName evidence="3">CCHC-type domain-containing protein</fullName>
    </recommendedName>
</protein>
<comment type="caution">
    <text evidence="4">The sequence shown here is derived from an EMBL/GenBank/DDBJ whole genome shotgun (WGS) entry which is preliminary data.</text>
</comment>
<feature type="compositionally biased region" description="Low complexity" evidence="2">
    <location>
        <begin position="230"/>
        <end position="241"/>
    </location>
</feature>
<dbReference type="EMBL" id="JASCZI010060539">
    <property type="protein sequence ID" value="MED6133638.1"/>
    <property type="molecule type" value="Genomic_DNA"/>
</dbReference>
<dbReference type="InterPro" id="IPR001878">
    <property type="entry name" value="Znf_CCHC"/>
</dbReference>
<gene>
    <name evidence="4" type="ORF">PIB30_030033</name>
</gene>
<feature type="domain" description="CCHC-type" evidence="3">
    <location>
        <begin position="84"/>
        <end position="100"/>
    </location>
</feature>
<evidence type="ECO:0000313" key="4">
    <source>
        <dbReference type="EMBL" id="MED6133638.1"/>
    </source>
</evidence>
<name>A0ABU6SC89_9FABA</name>
<feature type="compositionally biased region" description="Polar residues" evidence="2">
    <location>
        <begin position="207"/>
        <end position="228"/>
    </location>
</feature>
<feature type="region of interest" description="Disordered" evidence="2">
    <location>
        <begin position="91"/>
        <end position="248"/>
    </location>
</feature>
<evidence type="ECO:0000256" key="2">
    <source>
        <dbReference type="SAM" id="MobiDB-lite"/>
    </source>
</evidence>
<keyword evidence="1" id="KW-0479">Metal-binding</keyword>
<feature type="compositionally biased region" description="Polar residues" evidence="2">
    <location>
        <begin position="153"/>
        <end position="186"/>
    </location>
</feature>
<evidence type="ECO:0000259" key="3">
    <source>
        <dbReference type="PROSITE" id="PS50158"/>
    </source>
</evidence>